<feature type="domain" description="PEP-utilising enzyme mobile" evidence="1">
    <location>
        <begin position="785"/>
        <end position="855"/>
    </location>
</feature>
<dbReference type="InterPro" id="IPR008279">
    <property type="entry name" value="PEP-util_enz_mobile_dom"/>
</dbReference>
<keyword evidence="4" id="KW-1185">Reference proteome</keyword>
<accession>A0ABQ3V9W7</accession>
<dbReference type="Gene3D" id="3.50.30.10">
    <property type="entry name" value="Phosphohistidine domain"/>
    <property type="match status" value="1"/>
</dbReference>
<evidence type="ECO:0000259" key="1">
    <source>
        <dbReference type="Pfam" id="PF00391"/>
    </source>
</evidence>
<dbReference type="EMBL" id="BNJJ01000002">
    <property type="protein sequence ID" value="GHO82784.1"/>
    <property type="molecule type" value="Genomic_DNA"/>
</dbReference>
<dbReference type="PANTHER" id="PTHR43615:SF1">
    <property type="entry name" value="PPDK_N DOMAIN-CONTAINING PROTEIN"/>
    <property type="match status" value="1"/>
</dbReference>
<sequence length="869" mass="95844">MSVEQTLPFVVALDAASATLEQVGGKGASLARMAAAGLPIPHGFHITTNAYRRFVEVNKLQEKILAVTSIKAEDVSALEAAAQQIGQLFEQGHMPEEIATAIQLAYIELGGDELSVAVRSSATAEDLPGMSFAGQQETYLNIYGQASVLDAVKRCWASLWTARAISYRARYNISSQDVSLAVVVQELVAATAAGVLFTVDPLSGEHNQMMINATWGLGEALVGGLVTPDTIIVEKASGRISKQEVAEKRLMTVRTPQGTHEVPVPQDKRTVPVLTFKQAMELAHIGIEIEKLYDQAMDIEWAFKDGHFFIVQARPITTLSSKNVEFETWNDSLTSNCLWTNANLGEAVPDVMTPCTWSLIQIFMSEATSPMFAKGIKEYMPIGNIGGRFYMNQSLTTTISSIFGAGKKRLMTVVEEVFGHIPDDMEIPLLPASRWKLLKAIMVIAIQLQRRLRTNQKKLAEFLVEAPKHSEELRTRLQNASSAAELVDIWQRDLEPFFRECSSMLEAAARQDGNAMIWISSDLRRLIGNADANILLSGLGIETNQLASLDLLLGLSRLDRGEIDRATFVRLYGHRCPNEFEVSLPRPAEDAAWIDQQLRSLHEAPVNVDALLARQKDLRAAAWERFQQRYPRKAASIQKRLSKAARIFRDRETARSEVVRAFWALRTFVVRAGELTGLDDGLFFLTIDEIIKFLRGNKSVLEHIPTRKATYERYRKLPPYPALICGHFDPVQWASDPQRRSDVFDARHDIHIPTGAVITGFPGAEGIIEGTVRVIANADEGNRLQPGEIMVTIVTNVGWTPLFPRAAAIVTDVGAPLSHAAIVARELGIPAVVGCGNATMRLHTGDRVRVNGTQGTVEILSTEHSSSIE</sequence>
<evidence type="ECO:0000259" key="2">
    <source>
        <dbReference type="Pfam" id="PF01326"/>
    </source>
</evidence>
<dbReference type="InterPro" id="IPR013815">
    <property type="entry name" value="ATP_grasp_subdomain_1"/>
</dbReference>
<feature type="domain" description="Pyruvate phosphate dikinase AMP/ATP-binding" evidence="2">
    <location>
        <begin position="21"/>
        <end position="325"/>
    </location>
</feature>
<dbReference type="PANTHER" id="PTHR43615">
    <property type="entry name" value="PHOSPHOENOLPYRUVATE SYNTHASE-RELATED"/>
    <property type="match status" value="1"/>
</dbReference>
<dbReference type="SUPFAM" id="SSF52009">
    <property type="entry name" value="Phosphohistidine domain"/>
    <property type="match status" value="1"/>
</dbReference>
<comment type="caution">
    <text evidence="3">The sequence shown here is derived from an EMBL/GenBank/DDBJ whole genome shotgun (WGS) entry which is preliminary data.</text>
</comment>
<dbReference type="Gene3D" id="3.30.1490.20">
    <property type="entry name" value="ATP-grasp fold, A domain"/>
    <property type="match status" value="1"/>
</dbReference>
<evidence type="ECO:0008006" key="5">
    <source>
        <dbReference type="Google" id="ProtNLM"/>
    </source>
</evidence>
<evidence type="ECO:0000313" key="3">
    <source>
        <dbReference type="EMBL" id="GHO82784.1"/>
    </source>
</evidence>
<dbReference type="Pfam" id="PF01326">
    <property type="entry name" value="PPDK_N"/>
    <property type="match status" value="1"/>
</dbReference>
<evidence type="ECO:0000313" key="4">
    <source>
        <dbReference type="Proteomes" id="UP000635565"/>
    </source>
</evidence>
<dbReference type="RefSeq" id="WP_201360426.1">
    <property type="nucleotide sequence ID" value="NZ_BNJJ01000002.1"/>
</dbReference>
<dbReference type="SUPFAM" id="SSF56059">
    <property type="entry name" value="Glutathione synthetase ATP-binding domain-like"/>
    <property type="match status" value="1"/>
</dbReference>
<name>A0ABQ3V9W7_9CHLR</name>
<gene>
    <name evidence="3" type="ORF">KSZ_07900</name>
</gene>
<dbReference type="InterPro" id="IPR051549">
    <property type="entry name" value="PEP_Utilizing_Enz"/>
</dbReference>
<organism evidence="3 4">
    <name type="scientific">Dictyobacter formicarum</name>
    <dbReference type="NCBI Taxonomy" id="2778368"/>
    <lineage>
        <taxon>Bacteria</taxon>
        <taxon>Bacillati</taxon>
        <taxon>Chloroflexota</taxon>
        <taxon>Ktedonobacteria</taxon>
        <taxon>Ktedonobacterales</taxon>
        <taxon>Dictyobacteraceae</taxon>
        <taxon>Dictyobacter</taxon>
    </lineage>
</organism>
<dbReference type="Pfam" id="PF00391">
    <property type="entry name" value="PEP-utilizers"/>
    <property type="match status" value="1"/>
</dbReference>
<proteinExistence type="predicted"/>
<dbReference type="InterPro" id="IPR002192">
    <property type="entry name" value="PPDK_AMP/ATP-bd"/>
</dbReference>
<dbReference type="Proteomes" id="UP000635565">
    <property type="component" value="Unassembled WGS sequence"/>
</dbReference>
<dbReference type="Gene3D" id="3.30.470.20">
    <property type="entry name" value="ATP-grasp fold, B domain"/>
    <property type="match status" value="1"/>
</dbReference>
<protein>
    <recommendedName>
        <fullName evidence="5">Phosphoenolpyruvate synthase</fullName>
    </recommendedName>
</protein>
<reference evidence="3 4" key="1">
    <citation type="journal article" date="2021" name="Int. J. Syst. Evol. Microbiol.">
        <title>Reticulibacter mediterranei gen. nov., sp. nov., within the new family Reticulibacteraceae fam. nov., and Ktedonospora formicarum gen. nov., sp. nov., Ktedonobacter robiniae sp. nov., Dictyobacter formicarum sp. nov. and Dictyobacter arantiisoli sp. nov., belonging to the class Ktedonobacteria.</title>
        <authorList>
            <person name="Yabe S."/>
            <person name="Zheng Y."/>
            <person name="Wang C.M."/>
            <person name="Sakai Y."/>
            <person name="Abe K."/>
            <person name="Yokota A."/>
            <person name="Donadio S."/>
            <person name="Cavaletti L."/>
            <person name="Monciardini P."/>
        </authorList>
    </citation>
    <scope>NUCLEOTIDE SEQUENCE [LARGE SCALE GENOMIC DNA]</scope>
    <source>
        <strain evidence="3 4">SOSP1-9</strain>
    </source>
</reference>
<dbReference type="InterPro" id="IPR036637">
    <property type="entry name" value="Phosphohistidine_dom_sf"/>
</dbReference>